<sequence length="341" mass="37839">MDVLKNAVPLVLGLLTLSAESFSQTRDSIPGAAKDSVNISKRVVAYAADKFAITRPFNIEFTHVAPYNFSSERGGKSLPDSKVNSFSQAKVSANINFIKRKNWLLGATVGYRYTAAEAGLVSSVGGTVKTVDGDFHYLFSSVNFTFFSTLFNKRTIYTSSILVDGSEKYLERVKGMATGTMILKANQRTKMTAGILISIDPSAQSPIIPTFSYEHKFNNGLIADVVLPRSVYLRKPVFTNGRVSLGAEMDRTSFYLYNIDGTSQKYEYRQLDINSGLTYEHLIAKYFVFTAKTGMRIIPSGRIFRKEDSFGSPVFKTTPDPTFYFNVGVSFNPFSLIGKKK</sequence>
<proteinExistence type="predicted"/>
<keyword evidence="2" id="KW-1185">Reference proteome</keyword>
<name>A0A1T5N5P8_9BACT</name>
<dbReference type="Proteomes" id="UP000190166">
    <property type="component" value="Unassembled WGS sequence"/>
</dbReference>
<evidence type="ECO:0000313" key="2">
    <source>
        <dbReference type="Proteomes" id="UP000190166"/>
    </source>
</evidence>
<reference evidence="1 2" key="1">
    <citation type="submission" date="2017-02" db="EMBL/GenBank/DDBJ databases">
        <authorList>
            <person name="Peterson S.W."/>
        </authorList>
    </citation>
    <scope>NUCLEOTIDE SEQUENCE [LARGE SCALE GENOMIC DNA]</scope>
    <source>
        <strain evidence="1 2">DSM 18108</strain>
    </source>
</reference>
<dbReference type="STRING" id="393003.SAMN05660461_0518"/>
<dbReference type="AlphaFoldDB" id="A0A1T5N5P8"/>
<accession>A0A1T5N5P8</accession>
<dbReference type="RefSeq" id="WP_079467847.1">
    <property type="nucleotide sequence ID" value="NZ_FUZZ01000001.1"/>
</dbReference>
<gene>
    <name evidence="1" type="ORF">SAMN05660461_0518</name>
</gene>
<evidence type="ECO:0000313" key="1">
    <source>
        <dbReference type="EMBL" id="SKC95792.1"/>
    </source>
</evidence>
<protein>
    <submittedName>
        <fullName evidence="1">Uncharacterized protein</fullName>
    </submittedName>
</protein>
<dbReference type="EMBL" id="FUZZ01000001">
    <property type="protein sequence ID" value="SKC95792.1"/>
    <property type="molecule type" value="Genomic_DNA"/>
</dbReference>
<organism evidence="1 2">
    <name type="scientific">Chitinophaga ginsengisegetis</name>
    <dbReference type="NCBI Taxonomy" id="393003"/>
    <lineage>
        <taxon>Bacteria</taxon>
        <taxon>Pseudomonadati</taxon>
        <taxon>Bacteroidota</taxon>
        <taxon>Chitinophagia</taxon>
        <taxon>Chitinophagales</taxon>
        <taxon>Chitinophagaceae</taxon>
        <taxon>Chitinophaga</taxon>
    </lineage>
</organism>